<evidence type="ECO:0000313" key="2">
    <source>
        <dbReference type="EMBL" id="QBB20373.1"/>
    </source>
</evidence>
<keyword evidence="3" id="KW-1185">Reference proteome</keyword>
<dbReference type="GeneID" id="65246897"/>
<dbReference type="RefSeq" id="YP_010086833.1">
    <property type="nucleotide sequence ID" value="NC_055489.1"/>
</dbReference>
<dbReference type="Proteomes" id="UP000500750">
    <property type="component" value="Genome"/>
</dbReference>
<dbReference type="KEGG" id="vg:65246897"/>
<evidence type="ECO:0000259" key="1">
    <source>
        <dbReference type="Pfam" id="PF04807"/>
    </source>
</evidence>
<protein>
    <submittedName>
        <fullName evidence="2">AC5</fullName>
    </submittedName>
</protein>
<proteinExistence type="predicted"/>
<sequence>MILIFPSFLMIIDDMGIVRPKTLNQCLLVASILSTSHLCIKFMQNLETITKIDLHSSSTGLIVKHIKNLTKIHRSTIRSTVSN</sequence>
<dbReference type="InterPro" id="IPR006892">
    <property type="entry name" value="Gemini_AC4_5_cons_dom_1"/>
</dbReference>
<accession>A0A411H9T4</accession>
<name>A0A411H9T4_9GEMI</name>
<dbReference type="EMBL" id="MH469731">
    <property type="protein sequence ID" value="QBB20373.1"/>
    <property type="molecule type" value="Genomic_DNA"/>
</dbReference>
<reference evidence="2 3" key="1">
    <citation type="submission" date="2018-06" db="EMBL/GenBank/DDBJ databases">
        <title>Nanopore sequencing of a new begomovirus species infecting cowpea (Vigna unguiculata).</title>
        <authorList>
            <person name="Naito F.Y.B."/>
            <person name="Melo F.L."/>
            <person name="Fonseca M.E.N."/>
            <person name="Santos C.A.F."/>
            <person name="Chanes C.R."/>
            <person name="Ribeiro B.M."/>
            <person name="Carvalho R.C.P."/>
            <person name="Boiteux L.S."/>
        </authorList>
    </citation>
    <scope>NUCLEOTIDE SEQUENCE [LARGE SCALE GENOMIC DNA]</scope>
    <source>
        <strain evidence="2">BR:PE88</strain>
    </source>
</reference>
<dbReference type="Pfam" id="PF04807">
    <property type="entry name" value="Gemini_AC4_5"/>
    <property type="match status" value="1"/>
</dbReference>
<gene>
    <name evidence="2" type="primary">AC5</name>
</gene>
<feature type="domain" description="Geminivirus AC4/5 conserved" evidence="1">
    <location>
        <begin position="54"/>
        <end position="83"/>
    </location>
</feature>
<evidence type="ECO:0000313" key="3">
    <source>
        <dbReference type="Proteomes" id="UP000500750"/>
    </source>
</evidence>
<organism evidence="2 3">
    <name type="scientific">Cowpea bright yellow mosaic virus</name>
    <dbReference type="NCBI Taxonomy" id="2174956"/>
    <lineage>
        <taxon>Viruses</taxon>
        <taxon>Monodnaviria</taxon>
        <taxon>Shotokuvirae</taxon>
        <taxon>Cressdnaviricota</taxon>
        <taxon>Repensiviricetes</taxon>
        <taxon>Geplafuvirales</taxon>
        <taxon>Geminiviridae</taxon>
        <taxon>Begomovirus</taxon>
        <taxon>Begomovirus vignaflavi</taxon>
    </lineage>
</organism>